<feature type="compositionally biased region" description="Polar residues" evidence="1">
    <location>
        <begin position="16"/>
        <end position="39"/>
    </location>
</feature>
<dbReference type="AlphaFoldDB" id="A0ABD2J280"/>
<keyword evidence="3" id="KW-1185">Reference proteome</keyword>
<gene>
    <name evidence="2" type="ORF">niasHS_008380</name>
</gene>
<feature type="region of interest" description="Disordered" evidence="1">
    <location>
        <begin position="220"/>
        <end position="243"/>
    </location>
</feature>
<evidence type="ECO:0000313" key="3">
    <source>
        <dbReference type="Proteomes" id="UP001620645"/>
    </source>
</evidence>
<feature type="compositionally biased region" description="Low complexity" evidence="1">
    <location>
        <begin position="398"/>
        <end position="413"/>
    </location>
</feature>
<feature type="compositionally biased region" description="Low complexity" evidence="1">
    <location>
        <begin position="174"/>
        <end position="185"/>
    </location>
</feature>
<sequence length="518" mass="57927">MKNFFFKKAALPNSASFDSTLNGPTMPNTYQQDNISNSIDKPPQRGTKIVQQRPNTLAPIGGTFIGTSQQQCHQRQTAQSFDQSHQLPPHQLTSPISCSSTQGTIGGCAVGNELFEQNHPSGWHFLPVDSTQSPASAQCRSRHMPHNCRQSLMMAPPQQLSAGGGPSTPGCSIQQQQPQQQQQQQQMSDLMMCTLVQQLSAKDAEIERLRMALRRGRETVERERERHADEENAAREQISPTTTNNSEAMAVAKLENLMVDHGKLKTELAQQQRAVAEREAAWDRERAELNQTVRSLNNTLEELEQELRQREVHGREMQLQFERTVVERDMAQMELLDNAKQSNNNNHNQLHHQQEHINAAVHRSSMLHLASSNSANSGTAEEHNSSTASARGDGEGPSLASSSGIDSSTTSCSVTADAKEIDTKHLRLARRKLIECRQKVARLLRSAEKAMRGERLGRDDLFGSYLDVHDDLQQVLPNDATQIQLIDDKITQIGALRKEMELLHDKFIILYARGTFQK</sequence>
<dbReference type="EMBL" id="JBICCN010000231">
    <property type="protein sequence ID" value="KAL3085452.1"/>
    <property type="molecule type" value="Genomic_DNA"/>
</dbReference>
<feature type="compositionally biased region" description="Basic and acidic residues" evidence="1">
    <location>
        <begin position="220"/>
        <end position="234"/>
    </location>
</feature>
<organism evidence="2 3">
    <name type="scientific">Heterodera schachtii</name>
    <name type="common">Sugarbeet cyst nematode worm</name>
    <name type="synonym">Tylenchus schachtii</name>
    <dbReference type="NCBI Taxonomy" id="97005"/>
    <lineage>
        <taxon>Eukaryota</taxon>
        <taxon>Metazoa</taxon>
        <taxon>Ecdysozoa</taxon>
        <taxon>Nematoda</taxon>
        <taxon>Chromadorea</taxon>
        <taxon>Rhabditida</taxon>
        <taxon>Tylenchina</taxon>
        <taxon>Tylenchomorpha</taxon>
        <taxon>Tylenchoidea</taxon>
        <taxon>Heteroderidae</taxon>
        <taxon>Heteroderinae</taxon>
        <taxon>Heterodera</taxon>
    </lineage>
</organism>
<comment type="caution">
    <text evidence="2">The sequence shown here is derived from an EMBL/GenBank/DDBJ whole genome shotgun (WGS) entry which is preliminary data.</text>
</comment>
<feature type="region of interest" description="Disordered" evidence="1">
    <location>
        <begin position="156"/>
        <end position="185"/>
    </location>
</feature>
<accession>A0ABD2J280</accession>
<proteinExistence type="predicted"/>
<reference evidence="2 3" key="1">
    <citation type="submission" date="2024-10" db="EMBL/GenBank/DDBJ databases">
        <authorList>
            <person name="Kim D."/>
        </authorList>
    </citation>
    <scope>NUCLEOTIDE SEQUENCE [LARGE SCALE GENOMIC DNA]</scope>
    <source>
        <strain evidence="2">Taebaek</strain>
    </source>
</reference>
<evidence type="ECO:0000256" key="1">
    <source>
        <dbReference type="SAM" id="MobiDB-lite"/>
    </source>
</evidence>
<feature type="compositionally biased region" description="Polar residues" evidence="1">
    <location>
        <begin position="370"/>
        <end position="389"/>
    </location>
</feature>
<feature type="region of interest" description="Disordered" evidence="1">
    <location>
        <begin position="16"/>
        <end position="46"/>
    </location>
</feature>
<evidence type="ECO:0000313" key="2">
    <source>
        <dbReference type="EMBL" id="KAL3085452.1"/>
    </source>
</evidence>
<dbReference type="Proteomes" id="UP001620645">
    <property type="component" value="Unassembled WGS sequence"/>
</dbReference>
<name>A0ABD2J280_HETSC</name>
<protein>
    <submittedName>
        <fullName evidence="2">Uncharacterized protein</fullName>
    </submittedName>
</protein>
<feature type="region of interest" description="Disordered" evidence="1">
    <location>
        <begin position="370"/>
        <end position="413"/>
    </location>
</feature>